<dbReference type="InterPro" id="IPR000719">
    <property type="entry name" value="Prot_kinase_dom"/>
</dbReference>
<dbReference type="EMBL" id="CAADRA010005285">
    <property type="protein sequence ID" value="VFT88129.1"/>
    <property type="molecule type" value="Genomic_DNA"/>
</dbReference>
<organism evidence="8 9">
    <name type="scientific">Aphanomyces stellatus</name>
    <dbReference type="NCBI Taxonomy" id="120398"/>
    <lineage>
        <taxon>Eukaryota</taxon>
        <taxon>Sar</taxon>
        <taxon>Stramenopiles</taxon>
        <taxon>Oomycota</taxon>
        <taxon>Saprolegniomycetes</taxon>
        <taxon>Saprolegniales</taxon>
        <taxon>Verrucalvaceae</taxon>
        <taxon>Aphanomyces</taxon>
    </lineage>
</organism>
<keyword evidence="1" id="KW-0808">Transferase</keyword>
<feature type="signal peptide" evidence="5">
    <location>
        <begin position="1"/>
        <end position="19"/>
    </location>
</feature>
<dbReference type="Proteomes" id="UP000332933">
    <property type="component" value="Unassembled WGS sequence"/>
</dbReference>
<protein>
    <submittedName>
        <fullName evidence="8">Aste57867_11266 protein</fullName>
    </submittedName>
</protein>
<dbReference type="PRINTS" id="PR00109">
    <property type="entry name" value="TYRKINASE"/>
</dbReference>
<accession>A0A485KSF4</accession>
<dbReference type="GO" id="GO:0005524">
    <property type="term" value="F:ATP binding"/>
    <property type="evidence" value="ECO:0007669"/>
    <property type="project" value="UniProtKB-UniRule"/>
</dbReference>
<evidence type="ECO:0000256" key="3">
    <source>
        <dbReference type="ARBA" id="ARBA00022840"/>
    </source>
</evidence>
<dbReference type="Gene3D" id="1.10.510.10">
    <property type="entry name" value="Transferase(Phosphotransferase) domain 1"/>
    <property type="match status" value="1"/>
</dbReference>
<evidence type="ECO:0000256" key="1">
    <source>
        <dbReference type="ARBA" id="ARBA00022527"/>
    </source>
</evidence>
<feature type="binding site" evidence="4">
    <location>
        <position position="385"/>
    </location>
    <ligand>
        <name>ATP</name>
        <dbReference type="ChEBI" id="CHEBI:30616"/>
    </ligand>
</feature>
<keyword evidence="5" id="KW-0732">Signal</keyword>
<proteinExistence type="predicted"/>
<dbReference type="AlphaFoldDB" id="A0A485KSF4"/>
<dbReference type="SUPFAM" id="SSF56112">
    <property type="entry name" value="Protein kinase-like (PK-like)"/>
    <property type="match status" value="1"/>
</dbReference>
<dbReference type="InterPro" id="IPR051681">
    <property type="entry name" value="Ser/Thr_Kinases-Pseudokinases"/>
</dbReference>
<keyword evidence="1" id="KW-0418">Kinase</keyword>
<keyword evidence="3 4" id="KW-0067">ATP-binding</keyword>
<evidence type="ECO:0000313" key="7">
    <source>
        <dbReference type="EMBL" id="KAF0698098.1"/>
    </source>
</evidence>
<dbReference type="InterPro" id="IPR001245">
    <property type="entry name" value="Ser-Thr/Tyr_kinase_cat_dom"/>
</dbReference>
<dbReference type="PANTHER" id="PTHR44329">
    <property type="entry name" value="SERINE/THREONINE-PROTEIN KINASE TNNI3K-RELATED"/>
    <property type="match status" value="1"/>
</dbReference>
<dbReference type="InterPro" id="IPR011009">
    <property type="entry name" value="Kinase-like_dom_sf"/>
</dbReference>
<dbReference type="PROSITE" id="PS50011">
    <property type="entry name" value="PROTEIN_KINASE_DOM"/>
    <property type="match status" value="1"/>
</dbReference>
<evidence type="ECO:0000313" key="9">
    <source>
        <dbReference type="Proteomes" id="UP000332933"/>
    </source>
</evidence>
<evidence type="ECO:0000256" key="5">
    <source>
        <dbReference type="SAM" id="SignalP"/>
    </source>
</evidence>
<dbReference type="GO" id="GO:0004674">
    <property type="term" value="F:protein serine/threonine kinase activity"/>
    <property type="evidence" value="ECO:0007669"/>
    <property type="project" value="UniProtKB-KW"/>
</dbReference>
<evidence type="ECO:0000259" key="6">
    <source>
        <dbReference type="PROSITE" id="PS50011"/>
    </source>
</evidence>
<dbReference type="EMBL" id="VJMH01005264">
    <property type="protein sequence ID" value="KAF0698098.1"/>
    <property type="molecule type" value="Genomic_DNA"/>
</dbReference>
<keyword evidence="2 4" id="KW-0547">Nucleotide-binding</keyword>
<keyword evidence="1" id="KW-0723">Serine/threonine-protein kinase</keyword>
<dbReference type="SMART" id="SM00220">
    <property type="entry name" value="S_TKc"/>
    <property type="match status" value="1"/>
</dbReference>
<name>A0A485KSF4_9STRA</name>
<dbReference type="InterPro" id="IPR008271">
    <property type="entry name" value="Ser/Thr_kinase_AS"/>
</dbReference>
<dbReference type="PROSITE" id="PS00107">
    <property type="entry name" value="PROTEIN_KINASE_ATP"/>
    <property type="match status" value="1"/>
</dbReference>
<keyword evidence="9" id="KW-1185">Reference proteome</keyword>
<evidence type="ECO:0000256" key="2">
    <source>
        <dbReference type="ARBA" id="ARBA00022741"/>
    </source>
</evidence>
<dbReference type="PROSITE" id="PS00108">
    <property type="entry name" value="PROTEIN_KINASE_ST"/>
    <property type="match status" value="1"/>
</dbReference>
<sequence length="623" mass="69854">MYRMTRIALGSFLAARSVADLCPYNDWAAKAIQTYNANTKSYEIVDQNCTVLPNTTKFQAVGDISAVCTFDCSGMTLTYTDRPELIDLANGTFPNVSYSELSLRNIGATSIASQNTILKATSLSLQDMTLDAIPVFTGDVTLSNVTLVNASSFQNLNPRDLYISNMKNFQFQDIAWKYMSFLGFTDVSDLTIANVKVQGINRLQLVNVFTLAIDLDIYNFNELYIDSSNLSNWVMDNRTYNSLASFSRDLSSSSVMTVNQTYCTSKGGTVQPLWSSDTNEYSVCVLAEQTLNVNVGLTEEIVIGIVVFLAIVSVRFRSKRVAEYQTIANTNNDLSPEEENRLNMQDLVIVRIDAKDVVLNTILGSGAFADVWLGTYRGELVAIKKLHPRTVVTVLQLQSFVDEIKLMIQFKSIHIVKLIGACWTCPRTLKCIMELMDGGDLRSYLAVHNHREFTWSDKYIHIHSIIEGLVYLHSRNIVHRDLKSRNILLDSIKGTKLTDFGISKDEKQMMTMGVGTTRWMAPEVLRENHYTVAADIFSFGMILFEFDAHQIPYHDLKNSINGQLMTELAISNQVASGTLRPTFSTQIPAWLRAIAVQCLGHNPDERPTALELSVLFQTGMRPY</sequence>
<dbReference type="Pfam" id="PF00069">
    <property type="entry name" value="Pkinase"/>
    <property type="match status" value="1"/>
</dbReference>
<reference evidence="7" key="2">
    <citation type="submission" date="2019-06" db="EMBL/GenBank/DDBJ databases">
        <title>Genomics analysis of Aphanomyces spp. identifies a new class of oomycete effector associated with host adaptation.</title>
        <authorList>
            <person name="Gaulin E."/>
        </authorList>
    </citation>
    <scope>NUCLEOTIDE SEQUENCE</scope>
    <source>
        <strain evidence="7">CBS 578.67</strain>
    </source>
</reference>
<reference evidence="8 9" key="1">
    <citation type="submission" date="2019-03" db="EMBL/GenBank/DDBJ databases">
        <authorList>
            <person name="Gaulin E."/>
            <person name="Dumas B."/>
        </authorList>
    </citation>
    <scope>NUCLEOTIDE SEQUENCE [LARGE SCALE GENOMIC DNA]</scope>
    <source>
        <strain evidence="8">CBS 568.67</strain>
    </source>
</reference>
<evidence type="ECO:0000313" key="8">
    <source>
        <dbReference type="EMBL" id="VFT88129.1"/>
    </source>
</evidence>
<evidence type="ECO:0000256" key="4">
    <source>
        <dbReference type="PROSITE-ProRule" id="PRU10141"/>
    </source>
</evidence>
<gene>
    <name evidence="8" type="primary">Aste57867_11266</name>
    <name evidence="7" type="ORF">As57867_011224</name>
    <name evidence="8" type="ORF">ASTE57867_11266</name>
</gene>
<feature type="domain" description="Protein kinase" evidence="6">
    <location>
        <begin position="357"/>
        <end position="623"/>
    </location>
</feature>
<feature type="chain" id="PRO_5033437126" evidence="5">
    <location>
        <begin position="20"/>
        <end position="623"/>
    </location>
</feature>
<dbReference type="PANTHER" id="PTHR44329:SF214">
    <property type="entry name" value="PROTEIN KINASE DOMAIN-CONTAINING PROTEIN"/>
    <property type="match status" value="1"/>
</dbReference>
<dbReference type="InterPro" id="IPR017441">
    <property type="entry name" value="Protein_kinase_ATP_BS"/>
</dbReference>